<dbReference type="KEGG" id="sna:Snas_6203"/>
<evidence type="ECO:0000313" key="2">
    <source>
        <dbReference type="EMBL" id="ADD45826.1"/>
    </source>
</evidence>
<dbReference type="EMBL" id="CP001778">
    <property type="protein sequence ID" value="ADD45826.1"/>
    <property type="molecule type" value="Genomic_DNA"/>
</dbReference>
<gene>
    <name evidence="2" type="ordered locus">Snas_6203</name>
</gene>
<protein>
    <submittedName>
        <fullName evidence="2">Uncharacterized protein</fullName>
    </submittedName>
</protein>
<evidence type="ECO:0000313" key="3">
    <source>
        <dbReference type="Proteomes" id="UP000000844"/>
    </source>
</evidence>
<dbReference type="STRING" id="446470.Snas_6203"/>
<dbReference type="Proteomes" id="UP000000844">
    <property type="component" value="Chromosome"/>
</dbReference>
<accession>D3Q2S5</accession>
<reference evidence="2 3" key="1">
    <citation type="journal article" date="2009" name="Stand. Genomic Sci.">
        <title>Complete genome sequence of Stackebrandtia nassauensis type strain (LLR-40K-21).</title>
        <authorList>
            <person name="Munk C."/>
            <person name="Lapidus A."/>
            <person name="Copeland A."/>
            <person name="Jando M."/>
            <person name="Mayilraj S."/>
            <person name="Glavina Del Rio T."/>
            <person name="Nolan M."/>
            <person name="Chen F."/>
            <person name="Lucas S."/>
            <person name="Tice H."/>
            <person name="Cheng J.F."/>
            <person name="Han C."/>
            <person name="Detter J.C."/>
            <person name="Bruce D."/>
            <person name="Goodwin L."/>
            <person name="Chain P."/>
            <person name="Pitluck S."/>
            <person name="Goker M."/>
            <person name="Ovchinikova G."/>
            <person name="Pati A."/>
            <person name="Ivanova N."/>
            <person name="Mavromatis K."/>
            <person name="Chen A."/>
            <person name="Palaniappan K."/>
            <person name="Land M."/>
            <person name="Hauser L."/>
            <person name="Chang Y.J."/>
            <person name="Jeffries C.D."/>
            <person name="Bristow J."/>
            <person name="Eisen J.A."/>
            <person name="Markowitz V."/>
            <person name="Hugenholtz P."/>
            <person name="Kyrpides N.C."/>
            <person name="Klenk H.P."/>
        </authorList>
    </citation>
    <scope>NUCLEOTIDE SEQUENCE [LARGE SCALE GENOMIC DNA]</scope>
    <source>
        <strain evidence="3">DSM 44728 / CIP 108903 / NRRL B-16338 / NBRC 102104 / LLR-40K-21</strain>
    </source>
</reference>
<feature type="compositionally biased region" description="Basic and acidic residues" evidence="1">
    <location>
        <begin position="16"/>
        <end position="26"/>
    </location>
</feature>
<dbReference type="RefSeq" id="WP_013021397.1">
    <property type="nucleotide sequence ID" value="NC_013947.1"/>
</dbReference>
<name>D3Q2S5_STANL</name>
<sequence>MDDRPQPSHGGTVDVENGRSRAGRAERTEIVHQLGLGAGRRSGGGFGVGFAGEFVQLFLRTQERGAVLPEQRVDADAVLWLEFLDDCHCR</sequence>
<keyword evidence="3" id="KW-1185">Reference proteome</keyword>
<dbReference type="HOGENOM" id="CLU_2439329_0_0_11"/>
<evidence type="ECO:0000256" key="1">
    <source>
        <dbReference type="SAM" id="MobiDB-lite"/>
    </source>
</evidence>
<organism evidence="2 3">
    <name type="scientific">Stackebrandtia nassauensis (strain DSM 44728 / CIP 108903 / NRRL B-16338 / NBRC 102104 / LLR-40K-21)</name>
    <dbReference type="NCBI Taxonomy" id="446470"/>
    <lineage>
        <taxon>Bacteria</taxon>
        <taxon>Bacillati</taxon>
        <taxon>Actinomycetota</taxon>
        <taxon>Actinomycetes</taxon>
        <taxon>Glycomycetales</taxon>
        <taxon>Glycomycetaceae</taxon>
        <taxon>Stackebrandtia</taxon>
    </lineage>
</organism>
<proteinExistence type="predicted"/>
<dbReference type="AlphaFoldDB" id="D3Q2S5"/>
<feature type="region of interest" description="Disordered" evidence="1">
    <location>
        <begin position="1"/>
        <end position="26"/>
    </location>
</feature>